<evidence type="ECO:0000256" key="1">
    <source>
        <dbReference type="SAM" id="SignalP"/>
    </source>
</evidence>
<evidence type="ECO:0000313" key="2">
    <source>
        <dbReference type="EMBL" id="TDP85181.1"/>
    </source>
</evidence>
<keyword evidence="1" id="KW-0732">Signal</keyword>
<proteinExistence type="predicted"/>
<comment type="caution">
    <text evidence="2">The sequence shown here is derived from an EMBL/GenBank/DDBJ whole genome shotgun (WGS) entry which is preliminary data.</text>
</comment>
<dbReference type="Proteomes" id="UP000294547">
    <property type="component" value="Unassembled WGS sequence"/>
</dbReference>
<protein>
    <recommendedName>
        <fullName evidence="4">Secreted protein</fullName>
    </recommendedName>
</protein>
<accession>A0A4R6RFK9</accession>
<dbReference type="RefSeq" id="WP_126541047.1">
    <property type="nucleotide sequence ID" value="NZ_BSPM01000004.1"/>
</dbReference>
<gene>
    <name evidence="2" type="ORF">EDD54_2029</name>
</gene>
<keyword evidence="3" id="KW-1185">Reference proteome</keyword>
<sequence>MSKFTALATAVFAIATAATVYDASALQITGNRLIEQASSDCGDLMNCYVTFSPVPIGKRLVITDVSCRAMIPKNESIYYSLLNGTKSNGSKTEQETYLTMTKIGDAPYGGTSIWQVNQKVTHVLLAGQRPYIGMYRTTDSLFNTGTDCSISGILE</sequence>
<reference evidence="2 3" key="1">
    <citation type="submission" date="2019-03" db="EMBL/GenBank/DDBJ databases">
        <title>Genomic Encyclopedia of Type Strains, Phase IV (KMG-IV): sequencing the most valuable type-strain genomes for metagenomic binning, comparative biology and taxonomic classification.</title>
        <authorList>
            <person name="Goeker M."/>
        </authorList>
    </citation>
    <scope>NUCLEOTIDE SEQUENCE [LARGE SCALE GENOMIC DNA]</scope>
    <source>
        <strain evidence="2 3">DSM 102969</strain>
    </source>
</reference>
<organism evidence="2 3">
    <name type="scientific">Oharaeibacter diazotrophicus</name>
    <dbReference type="NCBI Taxonomy" id="1920512"/>
    <lineage>
        <taxon>Bacteria</taxon>
        <taxon>Pseudomonadati</taxon>
        <taxon>Pseudomonadota</taxon>
        <taxon>Alphaproteobacteria</taxon>
        <taxon>Hyphomicrobiales</taxon>
        <taxon>Pleomorphomonadaceae</taxon>
        <taxon>Oharaeibacter</taxon>
    </lineage>
</organism>
<evidence type="ECO:0000313" key="3">
    <source>
        <dbReference type="Proteomes" id="UP000294547"/>
    </source>
</evidence>
<feature type="signal peptide" evidence="1">
    <location>
        <begin position="1"/>
        <end position="17"/>
    </location>
</feature>
<name>A0A4R6RFK9_9HYPH</name>
<evidence type="ECO:0008006" key="4">
    <source>
        <dbReference type="Google" id="ProtNLM"/>
    </source>
</evidence>
<dbReference type="EMBL" id="SNXY01000007">
    <property type="protein sequence ID" value="TDP85181.1"/>
    <property type="molecule type" value="Genomic_DNA"/>
</dbReference>
<dbReference type="AlphaFoldDB" id="A0A4R6RFK9"/>
<feature type="chain" id="PRO_5020670592" description="Secreted protein" evidence="1">
    <location>
        <begin position="18"/>
        <end position="155"/>
    </location>
</feature>